<evidence type="ECO:0000256" key="12">
    <source>
        <dbReference type="ARBA" id="ARBA00023033"/>
    </source>
</evidence>
<keyword evidence="13" id="KW-0472">Membrane</keyword>
<evidence type="ECO:0000256" key="11">
    <source>
        <dbReference type="ARBA" id="ARBA00023004"/>
    </source>
</evidence>
<evidence type="ECO:0000256" key="2">
    <source>
        <dbReference type="ARBA" id="ARBA00003690"/>
    </source>
</evidence>
<comment type="similarity">
    <text evidence="5">Belongs to the cytochrome P450 family.</text>
</comment>
<dbReference type="PANTHER" id="PTHR24291:SF105">
    <property type="entry name" value="CYTOCHROME P450 4P1-RELATED"/>
    <property type="match status" value="1"/>
</dbReference>
<dbReference type="InterPro" id="IPR036396">
    <property type="entry name" value="Cyt_P450_sf"/>
</dbReference>
<dbReference type="Pfam" id="PF00067">
    <property type="entry name" value="p450"/>
    <property type="match status" value="2"/>
</dbReference>
<evidence type="ECO:0000256" key="10">
    <source>
        <dbReference type="ARBA" id="ARBA00023002"/>
    </source>
</evidence>
<dbReference type="Gene3D" id="1.10.630.10">
    <property type="entry name" value="Cytochrome P450"/>
    <property type="match status" value="2"/>
</dbReference>
<evidence type="ECO:0000313" key="16">
    <source>
        <dbReference type="RefSeq" id="XP_016936672.3"/>
    </source>
</evidence>
<keyword evidence="9" id="KW-0492">Microsome</keyword>
<dbReference type="InterPro" id="IPR002401">
    <property type="entry name" value="Cyt_P450_E_grp-I"/>
</dbReference>
<evidence type="ECO:0008006" key="17">
    <source>
        <dbReference type="Google" id="ProtNLM"/>
    </source>
</evidence>
<evidence type="ECO:0000256" key="13">
    <source>
        <dbReference type="ARBA" id="ARBA00023136"/>
    </source>
</evidence>
<proteinExistence type="inferred from homology"/>
<comment type="function">
    <text evidence="2">May be involved in the metabolism of insect hormones and in the breakdown of synthetic insecticides.</text>
</comment>
<dbReference type="AlphaFoldDB" id="A0AB39ZJ24"/>
<keyword evidence="11 14" id="KW-0408">Iron</keyword>
<evidence type="ECO:0000313" key="15">
    <source>
        <dbReference type="Proteomes" id="UP001652628"/>
    </source>
</evidence>
<dbReference type="RefSeq" id="XP_016936672.3">
    <property type="nucleotide sequence ID" value="XM_017081183.4"/>
</dbReference>
<keyword evidence="6 14" id="KW-0349">Heme</keyword>
<comment type="subcellular location">
    <subcellularLocation>
        <location evidence="4">Endoplasmic reticulum membrane</location>
        <topology evidence="4">Peripheral membrane protein</topology>
    </subcellularLocation>
    <subcellularLocation>
        <location evidence="3">Microsome membrane</location>
        <topology evidence="3">Peripheral membrane protein</topology>
    </subcellularLocation>
</comment>
<evidence type="ECO:0000256" key="1">
    <source>
        <dbReference type="ARBA" id="ARBA00001971"/>
    </source>
</evidence>
<dbReference type="InterPro" id="IPR017972">
    <property type="entry name" value="Cyt_P450_CS"/>
</dbReference>
<name>A0AB39ZJ24_DROSZ</name>
<gene>
    <name evidence="16" type="primary">LOC108014959</name>
</gene>
<dbReference type="PROSITE" id="PS00086">
    <property type="entry name" value="CYTOCHROME_P450"/>
    <property type="match status" value="2"/>
</dbReference>
<dbReference type="GO" id="GO:0016705">
    <property type="term" value="F:oxidoreductase activity, acting on paired donors, with incorporation or reduction of molecular oxygen"/>
    <property type="evidence" value="ECO:0007669"/>
    <property type="project" value="InterPro"/>
</dbReference>
<evidence type="ECO:0000256" key="8">
    <source>
        <dbReference type="ARBA" id="ARBA00022824"/>
    </source>
</evidence>
<organism evidence="15 16">
    <name type="scientific">Drosophila suzukii</name>
    <name type="common">Spotted-wing drosophila fruit fly</name>
    <dbReference type="NCBI Taxonomy" id="28584"/>
    <lineage>
        <taxon>Eukaryota</taxon>
        <taxon>Metazoa</taxon>
        <taxon>Ecdysozoa</taxon>
        <taxon>Arthropoda</taxon>
        <taxon>Hexapoda</taxon>
        <taxon>Insecta</taxon>
        <taxon>Pterygota</taxon>
        <taxon>Neoptera</taxon>
        <taxon>Endopterygota</taxon>
        <taxon>Diptera</taxon>
        <taxon>Brachycera</taxon>
        <taxon>Muscomorpha</taxon>
        <taxon>Ephydroidea</taxon>
        <taxon>Drosophilidae</taxon>
        <taxon>Drosophila</taxon>
        <taxon>Sophophora</taxon>
    </lineage>
</organism>
<keyword evidence="15" id="KW-1185">Reference proteome</keyword>
<evidence type="ECO:0000256" key="9">
    <source>
        <dbReference type="ARBA" id="ARBA00022848"/>
    </source>
</evidence>
<keyword evidence="7 14" id="KW-0479">Metal-binding</keyword>
<protein>
    <recommendedName>
        <fullName evidence="17">Cytochrome P450 4ac1</fullName>
    </recommendedName>
</protein>
<dbReference type="GO" id="GO:0005789">
    <property type="term" value="C:endoplasmic reticulum membrane"/>
    <property type="evidence" value="ECO:0007669"/>
    <property type="project" value="UniProtKB-SubCell"/>
</dbReference>
<evidence type="ECO:0000256" key="7">
    <source>
        <dbReference type="ARBA" id="ARBA00022723"/>
    </source>
</evidence>
<evidence type="ECO:0000256" key="4">
    <source>
        <dbReference type="ARBA" id="ARBA00004406"/>
    </source>
</evidence>
<sequence length="1039" mass="120810">MWIALLGTPILLAALWLLLKQINKTYFILSLTKRVRTQDGSPLESKVAVMPGKTRFGNNLDILNFTPSSVFNFVRESTAKAKGQNYLWYFLYAPMYNVVRAEEAEEIFQSTKLITKNVVYELIRPFLGDGLLISTDQKWHSRRKALTPAFHFNVLQTFLSIFKEECNKLLKVLDKNVDAELDLNQVIPQFTLNNICETALGVKLDDMSEGNEYRKAIHAIEEVLIQRVCNPLMYYNWYFFLYGDYRKHAENLRIVHDFSSRIIQRKREQFRQKQLGEVDEFGKKQRYAMLDTLLAAEAEGQIDHQGICDEVNTFMFEGYDTTSTCLIFTLLMLALHQDVQKRCYEEMENLPEDSDEISVFQFNELVYLECVIKESLRMFPSVPFIGRQCVEESVVNGMVMPKNTQISIHIYDIMRDPRHFPKPNLFQPERFLPENTVNRHPFAFVPFSAGQRNCIGQKFAILEIKVLLAAVIRNFKLLPATQLEDLTFENGIVLRTQQNIKVKLSKRIKIMQKLSGLRNSHQYGSRKYNKMWIPLLGSTVLFIVIWYFLKQINKTNYILSLTKRVRTQDGSPLESKVVVIPGKTRFGNNFDLLKLTPATIFSYIRESTAKANGKNYLWYFLLAPEYNVVRAEEAEEIFQSTKLLTKNMVYEMIRPFLGDGLLISTDHKWHSRRKTLTPAFHFNVLQSFLSIFKEECTKLMKVLDKNIGGELELNQIIPQFTLNNICETALGVKLDDMTEGNEYRKAIHDFEEIFNQRLCNPLMYYDWYFFLFGDYQKQAKKLRIIHGFSSSIIQRKRKLFQQKQLGKVDEFGKKQRYAMLDTLLAAEAEGQIDHQGICDEVNTFMFAGYDTTSTCLIFTLLMLALHEDVQKRCYEEVANLPEDSNDISVFQFNELVFLECVIKESLRMFPPAPQIGRKCVEECVVNGLVLPKNTQISIHIYDIMRDPRHFLNPNEFQPERFLPENTVNRHPFAFVPFSAGQRNCIGQKFAILEMKVLLAAVIRNFKLLPATQLEDLTFENGIVLRTQQNIKVKLEARIK</sequence>
<dbReference type="InterPro" id="IPR001128">
    <property type="entry name" value="Cyt_P450"/>
</dbReference>
<keyword evidence="12" id="KW-0503">Monooxygenase</keyword>
<dbReference type="PANTHER" id="PTHR24291">
    <property type="entry name" value="CYTOCHROME P450 FAMILY 4"/>
    <property type="match status" value="1"/>
</dbReference>
<dbReference type="InterPro" id="IPR050196">
    <property type="entry name" value="Cytochrome_P450_Monoox"/>
</dbReference>
<dbReference type="PRINTS" id="PR00385">
    <property type="entry name" value="P450"/>
</dbReference>
<evidence type="ECO:0000256" key="5">
    <source>
        <dbReference type="ARBA" id="ARBA00010617"/>
    </source>
</evidence>
<feature type="binding site" description="axial binding residue" evidence="14">
    <location>
        <position position="984"/>
    </location>
    <ligand>
        <name>heme</name>
        <dbReference type="ChEBI" id="CHEBI:30413"/>
    </ligand>
    <ligandPart>
        <name>Fe</name>
        <dbReference type="ChEBI" id="CHEBI:18248"/>
    </ligandPart>
</feature>
<dbReference type="CDD" id="cd20628">
    <property type="entry name" value="CYP4"/>
    <property type="match status" value="2"/>
</dbReference>
<evidence type="ECO:0000256" key="14">
    <source>
        <dbReference type="PIRSR" id="PIRSR602401-1"/>
    </source>
</evidence>
<accession>A0AB39ZJ24</accession>
<dbReference type="PRINTS" id="PR00463">
    <property type="entry name" value="EP450I"/>
</dbReference>
<keyword evidence="10" id="KW-0560">Oxidoreductase</keyword>
<dbReference type="GO" id="GO:0020037">
    <property type="term" value="F:heme binding"/>
    <property type="evidence" value="ECO:0007669"/>
    <property type="project" value="InterPro"/>
</dbReference>
<dbReference type="Proteomes" id="UP001652628">
    <property type="component" value="Chromosome 2L"/>
</dbReference>
<dbReference type="GO" id="GO:0004497">
    <property type="term" value="F:monooxygenase activity"/>
    <property type="evidence" value="ECO:0007669"/>
    <property type="project" value="UniProtKB-KW"/>
</dbReference>
<comment type="cofactor">
    <cofactor evidence="1 14">
        <name>heme</name>
        <dbReference type="ChEBI" id="CHEBI:30413"/>
    </cofactor>
</comment>
<dbReference type="SUPFAM" id="SSF48264">
    <property type="entry name" value="Cytochrome P450"/>
    <property type="match status" value="2"/>
</dbReference>
<reference evidence="15" key="1">
    <citation type="submission" date="2025-05" db="UniProtKB">
        <authorList>
            <consortium name="RefSeq"/>
        </authorList>
    </citation>
    <scope>NUCLEOTIDE SEQUENCE [LARGE SCALE GENOMIC DNA]</scope>
</reference>
<dbReference type="GO" id="GO:0005506">
    <property type="term" value="F:iron ion binding"/>
    <property type="evidence" value="ECO:0007669"/>
    <property type="project" value="InterPro"/>
</dbReference>
<dbReference type="GeneID" id="108014959"/>
<evidence type="ECO:0000256" key="3">
    <source>
        <dbReference type="ARBA" id="ARBA00004174"/>
    </source>
</evidence>
<keyword evidence="8" id="KW-0256">Endoplasmic reticulum</keyword>
<reference evidence="16" key="2">
    <citation type="submission" date="2025-08" db="UniProtKB">
        <authorList>
            <consortium name="RefSeq"/>
        </authorList>
    </citation>
    <scope>IDENTIFICATION</scope>
</reference>
<evidence type="ECO:0000256" key="6">
    <source>
        <dbReference type="ARBA" id="ARBA00022617"/>
    </source>
</evidence>